<name>A0A2K8MKS7_9SPHN</name>
<dbReference type="OrthoDB" id="7556408at2"/>
<feature type="transmembrane region" description="Helical" evidence="1">
    <location>
        <begin position="70"/>
        <end position="91"/>
    </location>
</feature>
<dbReference type="AlphaFoldDB" id="A0A2K8MKS7"/>
<dbReference type="RefSeq" id="WP_100282970.1">
    <property type="nucleotide sequence ID" value="NZ_CP024923.1"/>
</dbReference>
<proteinExistence type="predicted"/>
<feature type="transmembrane region" description="Helical" evidence="1">
    <location>
        <begin position="42"/>
        <end position="64"/>
    </location>
</feature>
<accession>A0A2K8MKS7</accession>
<keyword evidence="1" id="KW-1133">Transmembrane helix</keyword>
<dbReference type="Proteomes" id="UP000229081">
    <property type="component" value="Chromosome"/>
</dbReference>
<evidence type="ECO:0000313" key="2">
    <source>
        <dbReference type="EMBL" id="ATY33166.1"/>
    </source>
</evidence>
<keyword evidence="3" id="KW-1185">Reference proteome</keyword>
<keyword evidence="1" id="KW-0472">Membrane</keyword>
<evidence type="ECO:0000313" key="3">
    <source>
        <dbReference type="Proteomes" id="UP000229081"/>
    </source>
</evidence>
<protein>
    <submittedName>
        <fullName evidence="2">Uncharacterized protein</fullName>
    </submittedName>
</protein>
<dbReference type="EMBL" id="CP024923">
    <property type="protein sequence ID" value="ATY33166.1"/>
    <property type="molecule type" value="Genomic_DNA"/>
</dbReference>
<reference evidence="2 3" key="1">
    <citation type="submission" date="2017-11" db="EMBL/GenBank/DDBJ databases">
        <title>Complete genome sequence of Sphingomonas sp. Strain Cra20, a psychrotolerant potential plant growth promoting rhizobacteria.</title>
        <authorList>
            <person name="Luo Y."/>
        </authorList>
    </citation>
    <scope>NUCLEOTIDE SEQUENCE [LARGE SCALE GENOMIC DNA]</scope>
    <source>
        <strain evidence="2 3">Cra20</strain>
    </source>
</reference>
<sequence length="316" mass="32714">MELDEAARTTPYDHPVIATLAGAAVLVLGALLLPRMVSQQPLAVLLGAGAGLALLLWAIGFAVTTRYSTIAWKLGSLVLLAAVGLGAALIAHGQFETIARADASSFAEVEFGPGGAAQFPPGAAARGPLSRLFVESVTANAQAQRDFGAAFGKLGVANLTSPYLLERDPQTLSQCAAIAELQSQAKALAAARGQRAKVIAGALDAANLSAKAKEGIAIMARARPAEPAGDPLLANQLAMAGSTAELCELLAKRGWFNNGGYFGFRNAADEAHFRALAKRRIALAGEAERIDRAAQERMAAGREMVRDALSKSIFAG</sequence>
<feature type="transmembrane region" description="Helical" evidence="1">
    <location>
        <begin position="12"/>
        <end position="33"/>
    </location>
</feature>
<evidence type="ECO:0000256" key="1">
    <source>
        <dbReference type="SAM" id="Phobius"/>
    </source>
</evidence>
<organism evidence="2 3">
    <name type="scientific">Sphingomonas psychrotolerans</name>
    <dbReference type="NCBI Taxonomy" id="1327635"/>
    <lineage>
        <taxon>Bacteria</taxon>
        <taxon>Pseudomonadati</taxon>
        <taxon>Pseudomonadota</taxon>
        <taxon>Alphaproteobacteria</taxon>
        <taxon>Sphingomonadales</taxon>
        <taxon>Sphingomonadaceae</taxon>
        <taxon>Sphingomonas</taxon>
    </lineage>
</organism>
<dbReference type="KEGG" id="sphc:CVN68_15320"/>
<keyword evidence="1" id="KW-0812">Transmembrane</keyword>
<gene>
    <name evidence="2" type="ORF">CVN68_15320</name>
</gene>